<dbReference type="EC" id="3.5.1.25" evidence="2 8"/>
<dbReference type="EMBL" id="GDHC01012467">
    <property type="protein sequence ID" value="JAQ06162.1"/>
    <property type="molecule type" value="Transcribed_RNA"/>
</dbReference>
<reference evidence="12" key="2">
    <citation type="submission" date="2014-07" db="EMBL/GenBank/DDBJ databases">
        <authorList>
            <person name="Hull J."/>
        </authorList>
    </citation>
    <scope>NUCLEOTIDE SEQUENCE</scope>
</reference>
<feature type="domain" description="Amidohydrolase-related" evidence="11">
    <location>
        <begin position="71"/>
        <end position="409"/>
    </location>
</feature>
<dbReference type="NCBIfam" id="TIGR00221">
    <property type="entry name" value="nagA"/>
    <property type="match status" value="1"/>
</dbReference>
<dbReference type="PIRSF" id="PIRSF038994">
    <property type="entry name" value="NagA"/>
    <property type="match status" value="1"/>
</dbReference>
<accession>A0A0A9YEJ9</accession>
<dbReference type="AlphaFoldDB" id="A0A0A9YEJ9"/>
<evidence type="ECO:0000256" key="4">
    <source>
        <dbReference type="ARBA" id="ARBA00022723"/>
    </source>
</evidence>
<evidence type="ECO:0000259" key="11">
    <source>
        <dbReference type="Pfam" id="PF01979"/>
    </source>
</evidence>
<dbReference type="Gene3D" id="2.30.40.10">
    <property type="entry name" value="Urease, subunit C, domain 1"/>
    <property type="match status" value="1"/>
</dbReference>
<feature type="binding site" evidence="10">
    <location>
        <position position="220"/>
    </location>
    <ligand>
        <name>Zn(2+)</name>
        <dbReference type="ChEBI" id="CHEBI:29105"/>
    </ligand>
</feature>
<dbReference type="InterPro" id="IPR006680">
    <property type="entry name" value="Amidohydro-rel"/>
</dbReference>
<dbReference type="Gene3D" id="3.20.20.140">
    <property type="entry name" value="Metal-dependent hydrolases"/>
    <property type="match status" value="1"/>
</dbReference>
<comment type="similarity">
    <text evidence="1 8">Belongs to the metallo-dependent hydrolases superfamily. NagA family.</text>
</comment>
<dbReference type="CDD" id="cd00854">
    <property type="entry name" value="NagA"/>
    <property type="match status" value="1"/>
</dbReference>
<reference evidence="14" key="4">
    <citation type="journal article" date="2016" name="Gigascience">
        <title>De novo construction of an expanded transcriptome assembly for the western tarnished plant bug, Lygus hesperus.</title>
        <authorList>
            <person name="Tassone E.E."/>
            <person name="Geib S.M."/>
            <person name="Hall B."/>
            <person name="Fabrick J.A."/>
            <person name="Brent C.S."/>
            <person name="Hull J.J."/>
        </authorList>
    </citation>
    <scope>NUCLEOTIDE SEQUENCE</scope>
</reference>
<evidence type="ECO:0000313" key="13">
    <source>
        <dbReference type="EMBL" id="JAG59309.1"/>
    </source>
</evidence>
<gene>
    <name evidence="12" type="primary">amdhd2</name>
    <name evidence="12" type="ORF">CM83_22446</name>
    <name evidence="14" type="ORF">g.58865</name>
</gene>
<dbReference type="InterPro" id="IPR011059">
    <property type="entry name" value="Metal-dep_hydrolase_composite"/>
</dbReference>
<feature type="binding site" evidence="10">
    <location>
        <position position="152"/>
    </location>
    <ligand>
        <name>Zn(2+)</name>
        <dbReference type="ChEBI" id="CHEBI:29105"/>
    </ligand>
</feature>
<evidence type="ECO:0000256" key="10">
    <source>
        <dbReference type="PIRSR" id="PIRSR038994-3"/>
    </source>
</evidence>
<evidence type="ECO:0000256" key="9">
    <source>
        <dbReference type="PIRSR" id="PIRSR038994-1"/>
    </source>
</evidence>
<reference evidence="13" key="3">
    <citation type="submission" date="2014-09" db="EMBL/GenBank/DDBJ databases">
        <authorList>
            <person name="Magalhaes I.L.F."/>
            <person name="Oliveira U."/>
            <person name="Santos F.R."/>
            <person name="Vidigal T.H.D.A."/>
            <person name="Brescovit A.D."/>
            <person name="Santos A.J."/>
        </authorList>
    </citation>
    <scope>NUCLEOTIDE SEQUENCE</scope>
</reference>
<keyword evidence="6 8" id="KW-0119">Carbohydrate metabolism</keyword>
<organism evidence="12">
    <name type="scientific">Lygus hesperus</name>
    <name type="common">Western plant bug</name>
    <dbReference type="NCBI Taxonomy" id="30085"/>
    <lineage>
        <taxon>Eukaryota</taxon>
        <taxon>Metazoa</taxon>
        <taxon>Ecdysozoa</taxon>
        <taxon>Arthropoda</taxon>
        <taxon>Hexapoda</taxon>
        <taxon>Insecta</taxon>
        <taxon>Pterygota</taxon>
        <taxon>Neoptera</taxon>
        <taxon>Paraneoptera</taxon>
        <taxon>Hemiptera</taxon>
        <taxon>Heteroptera</taxon>
        <taxon>Panheteroptera</taxon>
        <taxon>Cimicomorpha</taxon>
        <taxon>Miridae</taxon>
        <taxon>Mirini</taxon>
        <taxon>Lygus</taxon>
    </lineage>
</organism>
<keyword evidence="5 8" id="KW-0378">Hydrolase</keyword>
<evidence type="ECO:0000256" key="6">
    <source>
        <dbReference type="ARBA" id="ARBA00023277"/>
    </source>
</evidence>
<name>A0A0A9YEJ9_LYGHE</name>
<dbReference type="EMBL" id="GBHO01014076">
    <property type="protein sequence ID" value="JAG29528.1"/>
    <property type="molecule type" value="Transcribed_RNA"/>
</dbReference>
<feature type="binding site" evidence="10">
    <location>
        <position position="241"/>
    </location>
    <ligand>
        <name>Zn(2+)</name>
        <dbReference type="ChEBI" id="CHEBI:29105"/>
    </ligand>
</feature>
<sequence length="415" mass="44845">MSEDLDDVMRSWDQFSWDLVRPDVVYAFVSDKVLRQDRLTEGRVYVQNGVIIPTPDENVQVVTIDLGKDTILAPGFIDLQINGGFGIDFTSSLGEDSSGLQEIASKLLQYGVTSFCPTIVSSTPDNYEKILKNIRVFNGSKEGAGCLGAHLEGPFISLSHNGAHDPKCIFDYPKGIQDIDRMYGKNLKNVAIVTLAPEKENSMSIIKYLTEKNIVVSIGHTDASFEEASGAIENGARMVTHLFNSMTSFHHRIPGVIGLLGHVRHAEEPLYFGLVADNNHIHTTTLRIAHNAQPSATVLVSDGIAALGLGDGKHSLGSQIIKISGTRAVIDGTDTLSGSVTAIDQCVRNFLDVTGCSHAQALAAASYRPAQVLQISASKGNITHGADADFVVLDNELNVLSTWIQGRLVHRAQIV</sequence>
<dbReference type="GO" id="GO:0008448">
    <property type="term" value="F:N-acetylglucosamine-6-phosphate deacetylase activity"/>
    <property type="evidence" value="ECO:0007669"/>
    <property type="project" value="UniProtKB-UniRule"/>
</dbReference>
<dbReference type="GO" id="GO:0106279">
    <property type="term" value="P:negative regulation of UDP-N-acetylglucosamine biosynthetic process"/>
    <property type="evidence" value="ECO:0007669"/>
    <property type="project" value="UniProtKB-ARBA"/>
</dbReference>
<evidence type="ECO:0000256" key="1">
    <source>
        <dbReference type="ARBA" id="ARBA00010716"/>
    </source>
</evidence>
<evidence type="ECO:0000256" key="3">
    <source>
        <dbReference type="ARBA" id="ARBA00018029"/>
    </source>
</evidence>
<dbReference type="GO" id="GO:0019262">
    <property type="term" value="P:N-acetylneuraminate catabolic process"/>
    <property type="evidence" value="ECO:0007669"/>
    <property type="project" value="UniProtKB-ARBA"/>
</dbReference>
<dbReference type="GO" id="GO:0006046">
    <property type="term" value="P:N-acetylglucosamine catabolic process"/>
    <property type="evidence" value="ECO:0007669"/>
    <property type="project" value="TreeGrafter"/>
</dbReference>
<protein>
    <recommendedName>
        <fullName evidence="3 8">N-acetylglucosamine-6-phosphate deacetylase</fullName>
        <ecNumber evidence="2 8">3.5.1.25</ecNumber>
    </recommendedName>
</protein>
<comment type="catalytic activity">
    <reaction evidence="7 8">
        <text>N-acetyl-D-glucosamine 6-phosphate + H2O = D-glucosamine 6-phosphate + acetate</text>
        <dbReference type="Rhea" id="RHEA:22936"/>
        <dbReference type="ChEBI" id="CHEBI:15377"/>
        <dbReference type="ChEBI" id="CHEBI:30089"/>
        <dbReference type="ChEBI" id="CHEBI:57513"/>
        <dbReference type="ChEBI" id="CHEBI:58725"/>
        <dbReference type="EC" id="3.5.1.25"/>
    </reaction>
</comment>
<dbReference type="Pfam" id="PF01979">
    <property type="entry name" value="Amidohydro_1"/>
    <property type="match status" value="1"/>
</dbReference>
<evidence type="ECO:0000313" key="14">
    <source>
        <dbReference type="EMBL" id="JAQ06162.1"/>
    </source>
</evidence>
<evidence type="ECO:0000256" key="2">
    <source>
        <dbReference type="ARBA" id="ARBA00011899"/>
    </source>
</evidence>
<reference evidence="12" key="1">
    <citation type="journal article" date="2014" name="PLoS ONE">
        <title>Transcriptome-Based Identification of ABC Transporters in the Western Tarnished Plant Bug Lygus hesperus.</title>
        <authorList>
            <person name="Hull J.J."/>
            <person name="Chaney K."/>
            <person name="Geib S.M."/>
            <person name="Fabrick J.A."/>
            <person name="Brent C.S."/>
            <person name="Walsh D."/>
            <person name="Lavine L.C."/>
        </authorList>
    </citation>
    <scope>NUCLEOTIDE SEQUENCE</scope>
</reference>
<proteinExistence type="inferred from homology"/>
<evidence type="ECO:0000313" key="12">
    <source>
        <dbReference type="EMBL" id="JAG29528.1"/>
    </source>
</evidence>
<evidence type="ECO:0000256" key="8">
    <source>
        <dbReference type="PIRNR" id="PIRNR038994"/>
    </source>
</evidence>
<dbReference type="InterPro" id="IPR003764">
    <property type="entry name" value="GlcNAc_6-P_deAcase"/>
</dbReference>
<keyword evidence="4 10" id="KW-0479">Metal-binding</keyword>
<dbReference type="FunFam" id="3.20.20.140:FF:000023">
    <property type="entry name" value="N-acetylglucosamine-6-phosphate deacetylase"/>
    <property type="match status" value="1"/>
</dbReference>
<dbReference type="PANTHER" id="PTHR11113">
    <property type="entry name" value="N-ACETYLGLUCOSAMINE-6-PHOSPHATE DEACETYLASE"/>
    <property type="match status" value="1"/>
</dbReference>
<comment type="cofactor">
    <cofactor evidence="10">
        <name>a divalent metal cation</name>
        <dbReference type="ChEBI" id="CHEBI:60240"/>
    </cofactor>
    <text evidence="10">Binds 1 divalent metal cation per subunit.</text>
</comment>
<evidence type="ECO:0000256" key="7">
    <source>
        <dbReference type="ARBA" id="ARBA00047647"/>
    </source>
</evidence>
<dbReference type="EMBL" id="GBRD01006512">
    <property type="protein sequence ID" value="JAG59309.1"/>
    <property type="molecule type" value="Transcribed_RNA"/>
</dbReference>
<feature type="active site" description="Proton donor/acceptor" evidence="9">
    <location>
        <position position="302"/>
    </location>
</feature>
<dbReference type="GO" id="GO:0046872">
    <property type="term" value="F:metal ion binding"/>
    <property type="evidence" value="ECO:0007669"/>
    <property type="project" value="UniProtKB-KW"/>
</dbReference>
<dbReference type="InterPro" id="IPR032466">
    <property type="entry name" value="Metal_Hydrolase"/>
</dbReference>
<dbReference type="SUPFAM" id="SSF51338">
    <property type="entry name" value="Composite domain of metallo-dependent hydrolases"/>
    <property type="match status" value="1"/>
</dbReference>
<dbReference type="PANTHER" id="PTHR11113:SF14">
    <property type="entry name" value="N-ACETYLGLUCOSAMINE-6-PHOSPHATE DEACETYLASE"/>
    <property type="match status" value="1"/>
</dbReference>
<dbReference type="SUPFAM" id="SSF51556">
    <property type="entry name" value="Metallo-dependent hydrolases"/>
    <property type="match status" value="1"/>
</dbReference>
<evidence type="ECO:0000256" key="5">
    <source>
        <dbReference type="ARBA" id="ARBA00022801"/>
    </source>
</evidence>